<dbReference type="GO" id="GO:0070411">
    <property type="term" value="F:I-SMAD binding"/>
    <property type="evidence" value="ECO:0007669"/>
    <property type="project" value="TreeGrafter"/>
</dbReference>
<protein>
    <recommendedName>
        <fullName evidence="7">Mothers against decapentaplegic homolog</fullName>
        <shortName evidence="7">MAD homolog</shortName>
        <shortName evidence="7">Mothers against DPP homolog</shortName>
    </recommendedName>
    <alternativeName>
        <fullName evidence="7">SMAD family member</fullName>
    </alternativeName>
</protein>
<dbReference type="GO" id="GO:0046872">
    <property type="term" value="F:metal ion binding"/>
    <property type="evidence" value="ECO:0007669"/>
    <property type="project" value="UniProtKB-KW"/>
</dbReference>
<comment type="similarity">
    <text evidence="1 7">Belongs to the dwarfin/SMAD family.</text>
</comment>
<dbReference type="InterPro" id="IPR003619">
    <property type="entry name" value="MAD_homology1_Dwarfin-type"/>
</dbReference>
<gene>
    <name evidence="10" type="ORF">DPMN_181093</name>
</gene>
<sequence>MLCCMFKSSRTSQVRHLWKARVHHETRIPEENSDEYEFKSAIHSLLKHLKEKQLETLAQSVEMHGGEETDCIYLPRNGTGNGTECGKKSFAPLLLCCKMWRWENLTSLNNLKRLPCCRVAEDPNYECCNPYHWSLRTEPDCKSTSTAWSEIEMSKFTVDHYGPPDYSDPHDVVSTETGMTPAPTWEAFSDTEEVPGYAVDNNVDSRHTSAGHMTSPRSQKGHHWCSLAYWELRERTGRLLTVFDKHLNIFQSLPHGNGFCLGALQKETDCDSIRRTRTKIGYGVVLSQEDDGVWMYNRSDYPIFVNSPTLENPRTRSLYVHKVSPGYALKIFEYARGSWLKYACDQHLMDGPSNPFAVRVSFAKGWGPHYSRQCVTSCPCWFEICLTFDPSR</sequence>
<evidence type="ECO:0000256" key="1">
    <source>
        <dbReference type="ARBA" id="ARBA00005545"/>
    </source>
</evidence>
<reference evidence="10" key="1">
    <citation type="journal article" date="2019" name="bioRxiv">
        <title>The Genome of the Zebra Mussel, Dreissena polymorpha: A Resource for Invasive Species Research.</title>
        <authorList>
            <person name="McCartney M.A."/>
            <person name="Auch B."/>
            <person name="Kono T."/>
            <person name="Mallez S."/>
            <person name="Zhang Y."/>
            <person name="Obille A."/>
            <person name="Becker A."/>
            <person name="Abrahante J.E."/>
            <person name="Garbe J."/>
            <person name="Badalamenti J.P."/>
            <person name="Herman A."/>
            <person name="Mangelson H."/>
            <person name="Liachko I."/>
            <person name="Sullivan S."/>
            <person name="Sone E.D."/>
            <person name="Koren S."/>
            <person name="Silverstein K.A.T."/>
            <person name="Beckman K.B."/>
            <person name="Gohl D.M."/>
        </authorList>
    </citation>
    <scope>NUCLEOTIDE SEQUENCE</scope>
    <source>
        <strain evidence="10">Duluth1</strain>
        <tissue evidence="10">Whole animal</tissue>
    </source>
</reference>
<dbReference type="InterPro" id="IPR036578">
    <property type="entry name" value="SMAD_MH1_sf"/>
</dbReference>
<evidence type="ECO:0000259" key="8">
    <source>
        <dbReference type="PROSITE" id="PS51075"/>
    </source>
</evidence>
<dbReference type="PROSITE" id="PS51075">
    <property type="entry name" value="MH1"/>
    <property type="match status" value="1"/>
</dbReference>
<keyword evidence="5 7" id="KW-0804">Transcription</keyword>
<keyword evidence="7" id="KW-0963">Cytoplasm</keyword>
<evidence type="ECO:0000256" key="5">
    <source>
        <dbReference type="ARBA" id="ARBA00023163"/>
    </source>
</evidence>
<keyword evidence="4 7" id="KW-0805">Transcription regulation</keyword>
<evidence type="ECO:0000256" key="4">
    <source>
        <dbReference type="ARBA" id="ARBA00023015"/>
    </source>
</evidence>
<name>A0A9D4DDK0_DREPO</name>
<dbReference type="CDD" id="cd10489">
    <property type="entry name" value="MH1_SMAD_6_7"/>
    <property type="match status" value="1"/>
</dbReference>
<evidence type="ECO:0000313" key="10">
    <source>
        <dbReference type="EMBL" id="KAH3746683.1"/>
    </source>
</evidence>
<evidence type="ECO:0000313" key="11">
    <source>
        <dbReference type="Proteomes" id="UP000828390"/>
    </source>
</evidence>
<keyword evidence="11" id="KW-1185">Reference proteome</keyword>
<dbReference type="PROSITE" id="PS51076">
    <property type="entry name" value="MH2"/>
    <property type="match status" value="1"/>
</dbReference>
<dbReference type="InterPro" id="IPR017855">
    <property type="entry name" value="SMAD-like_dom_sf"/>
</dbReference>
<dbReference type="SMART" id="SM00523">
    <property type="entry name" value="DWA"/>
    <property type="match status" value="1"/>
</dbReference>
<keyword evidence="6 7" id="KW-0539">Nucleus</keyword>
<dbReference type="InterPro" id="IPR008984">
    <property type="entry name" value="SMAD_FHA_dom_sf"/>
</dbReference>
<dbReference type="Gene3D" id="2.60.200.10">
    <property type="match status" value="1"/>
</dbReference>
<dbReference type="EMBL" id="JAIWYP010000010">
    <property type="protein sequence ID" value="KAH3746683.1"/>
    <property type="molecule type" value="Genomic_DNA"/>
</dbReference>
<dbReference type="GO" id="GO:0030154">
    <property type="term" value="P:cell differentiation"/>
    <property type="evidence" value="ECO:0007669"/>
    <property type="project" value="TreeGrafter"/>
</dbReference>
<dbReference type="Pfam" id="PF03166">
    <property type="entry name" value="MH2"/>
    <property type="match status" value="1"/>
</dbReference>
<comment type="subcellular location">
    <subcellularLocation>
        <location evidence="7">Cytoplasm</location>
    </subcellularLocation>
    <subcellularLocation>
        <location evidence="7">Nucleus</location>
    </subcellularLocation>
</comment>
<dbReference type="FunFam" id="2.60.200.10:FF:000004">
    <property type="entry name" value="Mothers against decapentaplegic homolog"/>
    <property type="match status" value="1"/>
</dbReference>
<dbReference type="GO" id="GO:0060395">
    <property type="term" value="P:SMAD protein signal transduction"/>
    <property type="evidence" value="ECO:0007669"/>
    <property type="project" value="TreeGrafter"/>
</dbReference>
<dbReference type="AlphaFoldDB" id="A0A9D4DDK0"/>
<dbReference type="Gene3D" id="3.90.520.10">
    <property type="entry name" value="SMAD MH1 domain"/>
    <property type="match status" value="1"/>
</dbReference>
<keyword evidence="3" id="KW-0862">Zinc</keyword>
<dbReference type="Proteomes" id="UP000828390">
    <property type="component" value="Unassembled WGS sequence"/>
</dbReference>
<feature type="domain" description="MH1" evidence="8">
    <location>
        <begin position="12"/>
        <end position="142"/>
    </location>
</feature>
<evidence type="ECO:0000256" key="7">
    <source>
        <dbReference type="RuleBase" id="RU361195"/>
    </source>
</evidence>
<dbReference type="SMART" id="SM00524">
    <property type="entry name" value="DWB"/>
    <property type="match status" value="1"/>
</dbReference>
<evidence type="ECO:0000256" key="3">
    <source>
        <dbReference type="ARBA" id="ARBA00022833"/>
    </source>
</evidence>
<dbReference type="InterPro" id="IPR001132">
    <property type="entry name" value="SMAD_dom_Dwarfin-type"/>
</dbReference>
<reference evidence="10" key="2">
    <citation type="submission" date="2020-11" db="EMBL/GenBank/DDBJ databases">
        <authorList>
            <person name="McCartney M.A."/>
            <person name="Auch B."/>
            <person name="Kono T."/>
            <person name="Mallez S."/>
            <person name="Becker A."/>
            <person name="Gohl D.M."/>
            <person name="Silverstein K.A.T."/>
            <person name="Koren S."/>
            <person name="Bechman K.B."/>
            <person name="Herman A."/>
            <person name="Abrahante J.E."/>
            <person name="Garbe J."/>
        </authorList>
    </citation>
    <scope>NUCLEOTIDE SEQUENCE</scope>
    <source>
        <strain evidence="10">Duluth1</strain>
        <tissue evidence="10">Whole animal</tissue>
    </source>
</reference>
<dbReference type="GO" id="GO:0071144">
    <property type="term" value="C:heteromeric SMAD protein complex"/>
    <property type="evidence" value="ECO:0007669"/>
    <property type="project" value="TreeGrafter"/>
</dbReference>
<dbReference type="PANTHER" id="PTHR13703">
    <property type="entry name" value="SMAD"/>
    <property type="match status" value="1"/>
</dbReference>
<evidence type="ECO:0000259" key="9">
    <source>
        <dbReference type="PROSITE" id="PS51076"/>
    </source>
</evidence>
<dbReference type="SUPFAM" id="SSF49879">
    <property type="entry name" value="SMAD/FHA domain"/>
    <property type="match status" value="1"/>
</dbReference>
<evidence type="ECO:0000256" key="2">
    <source>
        <dbReference type="ARBA" id="ARBA00022723"/>
    </source>
</evidence>
<dbReference type="GO" id="GO:0006357">
    <property type="term" value="P:regulation of transcription by RNA polymerase II"/>
    <property type="evidence" value="ECO:0007669"/>
    <property type="project" value="TreeGrafter"/>
</dbReference>
<dbReference type="GO" id="GO:0009653">
    <property type="term" value="P:anatomical structure morphogenesis"/>
    <property type="evidence" value="ECO:0007669"/>
    <property type="project" value="TreeGrafter"/>
</dbReference>
<dbReference type="InterPro" id="IPR013019">
    <property type="entry name" value="MAD_homology_MH1"/>
</dbReference>
<dbReference type="GO" id="GO:0005737">
    <property type="term" value="C:cytoplasm"/>
    <property type="evidence" value="ECO:0007669"/>
    <property type="project" value="UniProtKB-SubCell"/>
</dbReference>
<dbReference type="Pfam" id="PF03165">
    <property type="entry name" value="MH1"/>
    <property type="match status" value="1"/>
</dbReference>
<accession>A0A9D4DDK0</accession>
<comment type="caution">
    <text evidence="10">The sequence shown here is derived from an EMBL/GenBank/DDBJ whole genome shotgun (WGS) entry which is preliminary data.</text>
</comment>
<proteinExistence type="inferred from homology"/>
<dbReference type="GO" id="GO:0140416">
    <property type="term" value="F:transcription regulator inhibitor activity"/>
    <property type="evidence" value="ECO:0007669"/>
    <property type="project" value="TreeGrafter"/>
</dbReference>
<organism evidence="10 11">
    <name type="scientific">Dreissena polymorpha</name>
    <name type="common">Zebra mussel</name>
    <name type="synonym">Mytilus polymorpha</name>
    <dbReference type="NCBI Taxonomy" id="45954"/>
    <lineage>
        <taxon>Eukaryota</taxon>
        <taxon>Metazoa</taxon>
        <taxon>Spiralia</taxon>
        <taxon>Lophotrochozoa</taxon>
        <taxon>Mollusca</taxon>
        <taxon>Bivalvia</taxon>
        <taxon>Autobranchia</taxon>
        <taxon>Heteroconchia</taxon>
        <taxon>Euheterodonta</taxon>
        <taxon>Imparidentia</taxon>
        <taxon>Neoheterodontei</taxon>
        <taxon>Myida</taxon>
        <taxon>Dreissenoidea</taxon>
        <taxon>Dreissenidae</taxon>
        <taxon>Dreissena</taxon>
    </lineage>
</organism>
<feature type="domain" description="MH2" evidence="9">
    <location>
        <begin position="224"/>
        <end position="392"/>
    </location>
</feature>
<dbReference type="InterPro" id="IPR013790">
    <property type="entry name" value="Dwarfin"/>
</dbReference>
<dbReference type="PANTHER" id="PTHR13703:SF54">
    <property type="entry name" value="MOTHERS AGAINST DECAPENTAPLEGIC HOMOLOG"/>
    <property type="match status" value="1"/>
</dbReference>
<keyword evidence="2" id="KW-0479">Metal-binding</keyword>
<dbReference type="SUPFAM" id="SSF56366">
    <property type="entry name" value="SMAD MH1 domain"/>
    <property type="match status" value="1"/>
</dbReference>
<evidence type="ECO:0000256" key="6">
    <source>
        <dbReference type="ARBA" id="ARBA00023242"/>
    </source>
</evidence>
<dbReference type="OrthoDB" id="5946219at2759"/>